<name>A0ABS2RCJ5_9BACI</name>
<dbReference type="NCBIfam" id="NF002845">
    <property type="entry name" value="PRK03094.1"/>
    <property type="match status" value="1"/>
</dbReference>
<proteinExistence type="inferred from homology"/>
<organism evidence="2 3">
    <name type="scientific">Siminovitchia thermophila</name>
    <dbReference type="NCBI Taxonomy" id="1245522"/>
    <lineage>
        <taxon>Bacteria</taxon>
        <taxon>Bacillati</taxon>
        <taxon>Bacillota</taxon>
        <taxon>Bacilli</taxon>
        <taxon>Bacillales</taxon>
        <taxon>Bacillaceae</taxon>
        <taxon>Siminovitchia</taxon>
    </lineage>
</organism>
<keyword evidence="3" id="KW-1185">Reference proteome</keyword>
<dbReference type="Proteomes" id="UP000823485">
    <property type="component" value="Unassembled WGS sequence"/>
</dbReference>
<sequence>MKKVGVEEGLTNVTEALQQKGYEVVSLSNATDLDECDCCVVTGMDSNIMGMQTTTTKVPVIEASGLSAEEVCKEVENKLH</sequence>
<dbReference type="RefSeq" id="WP_171973920.1">
    <property type="nucleotide sequence ID" value="NZ_JAFBFH010000045.1"/>
</dbReference>
<dbReference type="Pfam" id="PF03698">
    <property type="entry name" value="UPF0180"/>
    <property type="match status" value="1"/>
</dbReference>
<protein>
    <recommendedName>
        <fullName evidence="1">UPF0180 protein JOC94_004409</fullName>
    </recommendedName>
</protein>
<dbReference type="HAMAP" id="MF_00506">
    <property type="entry name" value="UPF0180"/>
    <property type="match status" value="1"/>
</dbReference>
<comment type="caution">
    <text evidence="2">The sequence shown here is derived from an EMBL/GenBank/DDBJ whole genome shotgun (WGS) entry which is preliminary data.</text>
</comment>
<dbReference type="EMBL" id="JAFBFH010000045">
    <property type="protein sequence ID" value="MBM7717381.1"/>
    <property type="molecule type" value="Genomic_DNA"/>
</dbReference>
<evidence type="ECO:0000313" key="3">
    <source>
        <dbReference type="Proteomes" id="UP000823485"/>
    </source>
</evidence>
<evidence type="ECO:0000256" key="1">
    <source>
        <dbReference type="HAMAP-Rule" id="MF_00506"/>
    </source>
</evidence>
<dbReference type="InterPro" id="IPR005370">
    <property type="entry name" value="UPF0180"/>
</dbReference>
<accession>A0ABS2RCJ5</accession>
<gene>
    <name evidence="2" type="ORF">JOC94_004409</name>
</gene>
<evidence type="ECO:0000313" key="2">
    <source>
        <dbReference type="EMBL" id="MBM7717381.1"/>
    </source>
</evidence>
<reference evidence="2 3" key="1">
    <citation type="submission" date="2021-01" db="EMBL/GenBank/DDBJ databases">
        <title>Genomic Encyclopedia of Type Strains, Phase IV (KMG-IV): sequencing the most valuable type-strain genomes for metagenomic binning, comparative biology and taxonomic classification.</title>
        <authorList>
            <person name="Goeker M."/>
        </authorList>
    </citation>
    <scope>NUCLEOTIDE SEQUENCE [LARGE SCALE GENOMIC DNA]</scope>
    <source>
        <strain evidence="2 3">DSM 105453</strain>
    </source>
</reference>
<comment type="similarity">
    <text evidence="1">Belongs to the UPF0180 family.</text>
</comment>